<dbReference type="AlphaFoldDB" id="A0A2N1PT25"/>
<protein>
    <recommendedName>
        <fullName evidence="3 10">Lipid-A-disaccharide synthase</fullName>
        <ecNumber evidence="2 10">2.4.1.182</ecNumber>
    </recommendedName>
</protein>
<name>A0A2N1PT25_9BACT</name>
<comment type="function">
    <text evidence="1">Condensation of UDP-2,3-diacylglucosamine and 2,3-diacylglucosamine-1-phosphate to form lipid A disaccharide, a precursor of lipid A, a phosphorylated glycolipid that anchors the lipopolysaccharide to the outer membrane of the cell.</text>
</comment>
<evidence type="ECO:0000313" key="11">
    <source>
        <dbReference type="EMBL" id="PKK91480.1"/>
    </source>
</evidence>
<comment type="catalytic activity">
    <reaction evidence="9">
        <text>a lipid X + a UDP-2-N,3-O-bis[(3R)-3-hydroxyacyl]-alpha-D-glucosamine = a lipid A disaccharide + UDP + H(+)</text>
        <dbReference type="Rhea" id="RHEA:67828"/>
        <dbReference type="ChEBI" id="CHEBI:15378"/>
        <dbReference type="ChEBI" id="CHEBI:58223"/>
        <dbReference type="ChEBI" id="CHEBI:137748"/>
        <dbReference type="ChEBI" id="CHEBI:176338"/>
        <dbReference type="ChEBI" id="CHEBI:176343"/>
        <dbReference type="EC" id="2.4.1.182"/>
    </reaction>
</comment>
<evidence type="ECO:0000256" key="2">
    <source>
        <dbReference type="ARBA" id="ARBA00012687"/>
    </source>
</evidence>
<keyword evidence="6" id="KW-0328">Glycosyltransferase</keyword>
<comment type="caution">
    <text evidence="11">The sequence shown here is derived from an EMBL/GenBank/DDBJ whole genome shotgun (WGS) entry which is preliminary data.</text>
</comment>
<dbReference type="PANTHER" id="PTHR30372:SF4">
    <property type="entry name" value="LIPID-A-DISACCHARIDE SYNTHASE, MITOCHONDRIAL-RELATED"/>
    <property type="match status" value="1"/>
</dbReference>
<organism evidence="11 12">
    <name type="scientific">Candidatus Wallbacteria bacterium HGW-Wallbacteria-1</name>
    <dbReference type="NCBI Taxonomy" id="2013854"/>
    <lineage>
        <taxon>Bacteria</taxon>
        <taxon>Candidatus Walliibacteriota</taxon>
    </lineage>
</organism>
<dbReference type="GO" id="GO:0005543">
    <property type="term" value="F:phospholipid binding"/>
    <property type="evidence" value="ECO:0007669"/>
    <property type="project" value="TreeGrafter"/>
</dbReference>
<evidence type="ECO:0000256" key="3">
    <source>
        <dbReference type="ARBA" id="ARBA00020902"/>
    </source>
</evidence>
<keyword evidence="5" id="KW-0441">Lipid A biosynthesis</keyword>
<keyword evidence="4" id="KW-0444">Lipid biosynthesis</keyword>
<dbReference type="GO" id="GO:0016020">
    <property type="term" value="C:membrane"/>
    <property type="evidence" value="ECO:0007669"/>
    <property type="project" value="GOC"/>
</dbReference>
<sequence length="405" mass="44577">MAHNRIMLLAGELSGDIHGARLIERFLVHDPDLEIFGVGGSAMEASGMELIRNIVDLAVVGFWEALSSVIPLYRLLNDLKHIMITRRPNLVILIDYSGFNLKVAKLAKSLGIPVAYYFCPQIWAWRRYRASRIASLVDYIVAVFPFEVPIYRKVGVDKILYFGHPVLDEIDHSRKARAGICDKTAVSGGKGLTITLMPGSRAMEVAKLLPVILEASSLIAARYPDTRFILRLAKSIERSGVESSISASGLNITICEGFGTEAIEMADLVIVASGSATLETAALGKPMVIVYKVNFLSWLMVKLFISLRNVGLANIISGKSLVPELIQWDATPENIFREAAIFIDNPDKRADISRKLRTAVDRISSHGVIDRVACALLQCSRNGIDRSADPVSLPLTNDSEERDMQ</sequence>
<keyword evidence="7" id="KW-0808">Transferase</keyword>
<evidence type="ECO:0000313" key="12">
    <source>
        <dbReference type="Proteomes" id="UP000233256"/>
    </source>
</evidence>
<dbReference type="GO" id="GO:0009245">
    <property type="term" value="P:lipid A biosynthetic process"/>
    <property type="evidence" value="ECO:0007669"/>
    <property type="project" value="UniProtKB-UniRule"/>
</dbReference>
<dbReference type="InterPro" id="IPR003835">
    <property type="entry name" value="Glyco_trans_19"/>
</dbReference>
<reference evidence="11 12" key="1">
    <citation type="journal article" date="2017" name="ISME J.">
        <title>Potential for microbial H2 and metal transformations associated with novel bacteria and archaea in deep terrestrial subsurface sediments.</title>
        <authorList>
            <person name="Hernsdorf A.W."/>
            <person name="Amano Y."/>
            <person name="Miyakawa K."/>
            <person name="Ise K."/>
            <person name="Suzuki Y."/>
            <person name="Anantharaman K."/>
            <person name="Probst A."/>
            <person name="Burstein D."/>
            <person name="Thomas B.C."/>
            <person name="Banfield J.F."/>
        </authorList>
    </citation>
    <scope>NUCLEOTIDE SEQUENCE [LARGE SCALE GENOMIC DNA]</scope>
    <source>
        <strain evidence="11">HGW-Wallbacteria-1</strain>
    </source>
</reference>
<dbReference type="SUPFAM" id="SSF53756">
    <property type="entry name" value="UDP-Glycosyltransferase/glycogen phosphorylase"/>
    <property type="match status" value="1"/>
</dbReference>
<evidence type="ECO:0000256" key="9">
    <source>
        <dbReference type="ARBA" id="ARBA00048975"/>
    </source>
</evidence>
<keyword evidence="8" id="KW-0443">Lipid metabolism</keyword>
<dbReference type="EC" id="2.4.1.182" evidence="2 10"/>
<evidence type="ECO:0000256" key="7">
    <source>
        <dbReference type="ARBA" id="ARBA00022679"/>
    </source>
</evidence>
<evidence type="ECO:0000256" key="5">
    <source>
        <dbReference type="ARBA" id="ARBA00022556"/>
    </source>
</evidence>
<evidence type="ECO:0000256" key="10">
    <source>
        <dbReference type="NCBIfam" id="TIGR00215"/>
    </source>
</evidence>
<dbReference type="Pfam" id="PF02684">
    <property type="entry name" value="LpxB"/>
    <property type="match status" value="1"/>
</dbReference>
<dbReference type="NCBIfam" id="TIGR00215">
    <property type="entry name" value="lpxB"/>
    <property type="match status" value="1"/>
</dbReference>
<dbReference type="GO" id="GO:0008915">
    <property type="term" value="F:lipid-A-disaccharide synthase activity"/>
    <property type="evidence" value="ECO:0007669"/>
    <property type="project" value="UniProtKB-UniRule"/>
</dbReference>
<evidence type="ECO:0000256" key="8">
    <source>
        <dbReference type="ARBA" id="ARBA00023098"/>
    </source>
</evidence>
<evidence type="ECO:0000256" key="4">
    <source>
        <dbReference type="ARBA" id="ARBA00022516"/>
    </source>
</evidence>
<evidence type="ECO:0000256" key="1">
    <source>
        <dbReference type="ARBA" id="ARBA00002056"/>
    </source>
</evidence>
<evidence type="ECO:0000256" key="6">
    <source>
        <dbReference type="ARBA" id="ARBA00022676"/>
    </source>
</evidence>
<gene>
    <name evidence="11" type="ORF">CVV64_06915</name>
</gene>
<dbReference type="Proteomes" id="UP000233256">
    <property type="component" value="Unassembled WGS sequence"/>
</dbReference>
<accession>A0A2N1PT25</accession>
<dbReference type="EMBL" id="PGXC01000003">
    <property type="protein sequence ID" value="PKK91480.1"/>
    <property type="molecule type" value="Genomic_DNA"/>
</dbReference>
<dbReference type="PANTHER" id="PTHR30372">
    <property type="entry name" value="LIPID-A-DISACCHARIDE SYNTHASE"/>
    <property type="match status" value="1"/>
</dbReference>
<proteinExistence type="predicted"/>